<dbReference type="PROSITE" id="PS51257">
    <property type="entry name" value="PROKAR_LIPOPROTEIN"/>
    <property type="match status" value="1"/>
</dbReference>
<evidence type="ECO:0000313" key="3">
    <source>
        <dbReference type="Proteomes" id="UP000823619"/>
    </source>
</evidence>
<comment type="caution">
    <text evidence="2">The sequence shown here is derived from an EMBL/GenBank/DDBJ whole genome shotgun (WGS) entry which is preliminary data.</text>
</comment>
<dbReference type="AlphaFoldDB" id="A0A9D9EDJ7"/>
<evidence type="ECO:0008006" key="4">
    <source>
        <dbReference type="Google" id="ProtNLM"/>
    </source>
</evidence>
<sequence>MKKVYCFWLLSLAVSLAIVSCDRKEIVQAGGQLENSFSYGDAVLPIESVVYSMEEDGRYVFYFSPTGNLVDPDAMKLADDYIAITAASPEGNVDLMDEGNLLVYRDVTVSSSAAGDVSSSSLVLNLTSSKTVMMSLDVTMASGQTLRAEYKGICSKWPADPEEYDVVLDKAIYSYYFGQSSGTETHNYYFTFTDAEYTTGTGSNGSPTYELQSEGYVFILDMFTDIGQRWKELPGGIYSESSSYEDHTYTVDYSAAFHFDSKGTRTQLLLTGPLTVETDDSGETTISGTFFEDGAERTVVFKGTLDIVNGTYSASMPQIGHDVEVEGHYAEAVYDGNMLATNTGLMLINIQDYTYANTESHEGGYSMTLAVFNKLFADSFPEIVPGTYVVGDGPVGTWLTGSELNWMGMAVPFGTYVMYDDGTDLGQYSYCSTGKITIEPVAEGYKIDFEFESFDGYTVKGSYAGPISVTDESDDGADDDGTSSLEENYEMDLSYIPQAYLYTPSTIYIPAYGYGDTPVSSLGRGIALQMIDIGFATGTPVGVGSDGETAYRYDGDVLRMELLVEEGTERTVTPGIYTVTTTRYPDEFDPMDCVRGYSHTNGFLGTRWLKLREVTGSKWVDVNGNGEVDPGEVKQDWPLGVSTTEEYACAYSGSVSISESDKGEGWYKFDFNFYCVREHNFSGTWEGPLYFGGTTDPVPVSGTRAASLTSEDALRSIPAEELASCYLARERMPVRQKFN</sequence>
<proteinExistence type="predicted"/>
<name>A0A9D9EDJ7_9BACT</name>
<evidence type="ECO:0000256" key="1">
    <source>
        <dbReference type="SAM" id="SignalP"/>
    </source>
</evidence>
<feature type="signal peptide" evidence="1">
    <location>
        <begin position="1"/>
        <end position="17"/>
    </location>
</feature>
<evidence type="ECO:0000313" key="2">
    <source>
        <dbReference type="EMBL" id="MBO8444893.1"/>
    </source>
</evidence>
<gene>
    <name evidence="2" type="ORF">IAC23_04245</name>
</gene>
<reference evidence="2" key="1">
    <citation type="submission" date="2020-10" db="EMBL/GenBank/DDBJ databases">
        <authorList>
            <person name="Gilroy R."/>
        </authorList>
    </citation>
    <scope>NUCLEOTIDE SEQUENCE</scope>
    <source>
        <strain evidence="2">D5-748</strain>
    </source>
</reference>
<feature type="chain" id="PRO_5039557318" description="Lipoprotein" evidence="1">
    <location>
        <begin position="18"/>
        <end position="739"/>
    </location>
</feature>
<dbReference type="PROSITE" id="PS00018">
    <property type="entry name" value="EF_HAND_1"/>
    <property type="match status" value="1"/>
</dbReference>
<keyword evidence="1" id="KW-0732">Signal</keyword>
<dbReference type="EMBL" id="JADIMO010000047">
    <property type="protein sequence ID" value="MBO8444893.1"/>
    <property type="molecule type" value="Genomic_DNA"/>
</dbReference>
<dbReference type="InterPro" id="IPR018247">
    <property type="entry name" value="EF_Hand_1_Ca_BS"/>
</dbReference>
<reference evidence="2" key="2">
    <citation type="journal article" date="2021" name="PeerJ">
        <title>Extensive microbial diversity within the chicken gut microbiome revealed by metagenomics and culture.</title>
        <authorList>
            <person name="Gilroy R."/>
            <person name="Ravi A."/>
            <person name="Getino M."/>
            <person name="Pursley I."/>
            <person name="Horton D.L."/>
            <person name="Alikhan N.F."/>
            <person name="Baker D."/>
            <person name="Gharbi K."/>
            <person name="Hall N."/>
            <person name="Watson M."/>
            <person name="Adriaenssens E.M."/>
            <person name="Foster-Nyarko E."/>
            <person name="Jarju S."/>
            <person name="Secka A."/>
            <person name="Antonio M."/>
            <person name="Oren A."/>
            <person name="Chaudhuri R.R."/>
            <person name="La Ragione R."/>
            <person name="Hildebrand F."/>
            <person name="Pallen M.J."/>
        </authorList>
    </citation>
    <scope>NUCLEOTIDE SEQUENCE</scope>
    <source>
        <strain evidence="2">D5-748</strain>
    </source>
</reference>
<dbReference type="Proteomes" id="UP000823619">
    <property type="component" value="Unassembled WGS sequence"/>
</dbReference>
<protein>
    <recommendedName>
        <fullName evidence="4">Lipoprotein</fullName>
    </recommendedName>
</protein>
<organism evidence="2 3">
    <name type="scientific">Candidatus Cryptobacteroides merdavium</name>
    <dbReference type="NCBI Taxonomy" id="2840769"/>
    <lineage>
        <taxon>Bacteria</taxon>
        <taxon>Pseudomonadati</taxon>
        <taxon>Bacteroidota</taxon>
        <taxon>Bacteroidia</taxon>
        <taxon>Bacteroidales</taxon>
        <taxon>Candidatus Cryptobacteroides</taxon>
    </lineage>
</organism>
<accession>A0A9D9EDJ7</accession>